<feature type="domain" description="EF-hand" evidence="1">
    <location>
        <begin position="91"/>
        <end position="113"/>
    </location>
</feature>
<dbReference type="GeneID" id="106181836"/>
<sequence length="134" mass="15844">MFDHDLDGVVKKEDLVDYCESRAKYLLKQEQMETFMDLMNNGWDYFWAGPKKKENVTFWDCVYNHARTFREPAFQEEQRKWFYVYFDSVADKNGHGYVTKKEYEEFLGIFGVHPLSVPPSFEALDIAGDGQISK</sequence>
<dbReference type="PROSITE" id="PS50222">
    <property type="entry name" value="EF_HAND_2"/>
    <property type="match status" value="1"/>
</dbReference>
<dbReference type="InterPro" id="IPR002048">
    <property type="entry name" value="EF_hand_dom"/>
</dbReference>
<evidence type="ECO:0000259" key="1">
    <source>
        <dbReference type="PROSITE" id="PS50222"/>
    </source>
</evidence>
<proteinExistence type="predicted"/>
<accession>A0A1S3KGM5</accession>
<reference evidence="3" key="1">
    <citation type="submission" date="2025-08" db="UniProtKB">
        <authorList>
            <consortium name="RefSeq"/>
        </authorList>
    </citation>
    <scope>IDENTIFICATION</scope>
    <source>
        <tissue evidence="3">Gonads</tissue>
    </source>
</reference>
<name>A0A1S3KGM5_LINAN</name>
<dbReference type="Proteomes" id="UP000085678">
    <property type="component" value="Unplaced"/>
</dbReference>
<dbReference type="AlphaFoldDB" id="A0A1S3KGM5"/>
<dbReference type="RefSeq" id="XP_013421795.1">
    <property type="nucleotide sequence ID" value="XM_013566341.1"/>
</dbReference>
<gene>
    <name evidence="3" type="primary">LOC106181836</name>
</gene>
<evidence type="ECO:0000313" key="3">
    <source>
        <dbReference type="RefSeq" id="XP_013421795.1"/>
    </source>
</evidence>
<dbReference type="InParanoid" id="A0A1S3KGM5"/>
<dbReference type="GO" id="GO:0005509">
    <property type="term" value="F:calcium ion binding"/>
    <property type="evidence" value="ECO:0007669"/>
    <property type="project" value="InterPro"/>
</dbReference>
<dbReference type="SUPFAM" id="SSF47473">
    <property type="entry name" value="EF-hand"/>
    <property type="match status" value="1"/>
</dbReference>
<evidence type="ECO:0000313" key="2">
    <source>
        <dbReference type="Proteomes" id="UP000085678"/>
    </source>
</evidence>
<dbReference type="Gene3D" id="1.10.238.10">
    <property type="entry name" value="EF-hand"/>
    <property type="match status" value="1"/>
</dbReference>
<dbReference type="KEGG" id="lak:106181836"/>
<keyword evidence="2" id="KW-1185">Reference proteome</keyword>
<organism evidence="2 3">
    <name type="scientific">Lingula anatina</name>
    <name type="common">Brachiopod</name>
    <name type="synonym">Lingula unguis</name>
    <dbReference type="NCBI Taxonomy" id="7574"/>
    <lineage>
        <taxon>Eukaryota</taxon>
        <taxon>Metazoa</taxon>
        <taxon>Spiralia</taxon>
        <taxon>Lophotrochozoa</taxon>
        <taxon>Brachiopoda</taxon>
        <taxon>Linguliformea</taxon>
        <taxon>Lingulata</taxon>
        <taxon>Lingulida</taxon>
        <taxon>Linguloidea</taxon>
        <taxon>Lingulidae</taxon>
        <taxon>Lingula</taxon>
    </lineage>
</organism>
<dbReference type="OrthoDB" id="6229588at2759"/>
<protein>
    <submittedName>
        <fullName evidence="3">Sarcoplasmic calcium-binding protein</fullName>
    </submittedName>
</protein>
<dbReference type="InterPro" id="IPR011992">
    <property type="entry name" value="EF-hand-dom_pair"/>
</dbReference>